<dbReference type="SUPFAM" id="SSF57903">
    <property type="entry name" value="FYVE/PHD zinc finger"/>
    <property type="match status" value="1"/>
</dbReference>
<sequence>MGDLDQDDARKKCPKCGSRYHFVYMKVNELGQLEYHCPDCDTVLGIKVSK</sequence>
<dbReference type="AlphaFoldDB" id="A0A0G1HH77"/>
<organism evidence="1 2">
    <name type="scientific">Candidatus Collierbacteria bacterium GW2011_GWF2_44_15</name>
    <dbReference type="NCBI Taxonomy" id="1618404"/>
    <lineage>
        <taxon>Bacteria</taxon>
        <taxon>Candidatus Collieribacteriota</taxon>
    </lineage>
</organism>
<dbReference type="STRING" id="1618404.UW35_C0028G0022"/>
<name>A0A0G1HH77_9BACT</name>
<dbReference type="Proteomes" id="UP000033861">
    <property type="component" value="Unassembled WGS sequence"/>
</dbReference>
<dbReference type="InterPro" id="IPR011011">
    <property type="entry name" value="Znf_FYVE_PHD"/>
</dbReference>
<reference evidence="1 2" key="1">
    <citation type="journal article" date="2015" name="Nature">
        <title>rRNA introns, odd ribosomes, and small enigmatic genomes across a large radiation of phyla.</title>
        <authorList>
            <person name="Brown C.T."/>
            <person name="Hug L.A."/>
            <person name="Thomas B.C."/>
            <person name="Sharon I."/>
            <person name="Castelle C.J."/>
            <person name="Singh A."/>
            <person name="Wilkins M.J."/>
            <person name="Williams K.H."/>
            <person name="Banfield J.F."/>
        </authorList>
    </citation>
    <scope>NUCLEOTIDE SEQUENCE [LARGE SCALE GENOMIC DNA]</scope>
</reference>
<comment type="caution">
    <text evidence="1">The sequence shown here is derived from an EMBL/GenBank/DDBJ whole genome shotgun (WGS) entry which is preliminary data.</text>
</comment>
<gene>
    <name evidence="1" type="ORF">UW35_C0028G0022</name>
</gene>
<evidence type="ECO:0000313" key="2">
    <source>
        <dbReference type="Proteomes" id="UP000033861"/>
    </source>
</evidence>
<dbReference type="EMBL" id="LCHZ01000028">
    <property type="protein sequence ID" value="KKT45893.1"/>
    <property type="molecule type" value="Genomic_DNA"/>
</dbReference>
<protein>
    <submittedName>
        <fullName evidence="1">Uncharacterized protein</fullName>
    </submittedName>
</protein>
<accession>A0A0G1HH77</accession>
<evidence type="ECO:0000313" key="1">
    <source>
        <dbReference type="EMBL" id="KKT45893.1"/>
    </source>
</evidence>
<proteinExistence type="predicted"/>